<organism evidence="8 9">
    <name type="scientific">Hypsibius exemplaris</name>
    <name type="common">Freshwater tardigrade</name>
    <dbReference type="NCBI Taxonomy" id="2072580"/>
    <lineage>
        <taxon>Eukaryota</taxon>
        <taxon>Metazoa</taxon>
        <taxon>Ecdysozoa</taxon>
        <taxon>Tardigrada</taxon>
        <taxon>Eutardigrada</taxon>
        <taxon>Parachela</taxon>
        <taxon>Hypsibioidea</taxon>
        <taxon>Hypsibiidae</taxon>
        <taxon>Hypsibius</taxon>
    </lineage>
</organism>
<dbReference type="GO" id="GO:0006397">
    <property type="term" value="P:mRNA processing"/>
    <property type="evidence" value="ECO:0007669"/>
    <property type="project" value="UniProtKB-KW"/>
</dbReference>
<sequence length="265" mass="29175">MAQAPEELSTNLSSYKLQLRQVEAALTNQPNNEELLALQQNLQEVIDLTLELIAQVRADVPLNSGVAKAASAAGWSVGDACIALWSEDGEFYDAKIVEIRKDGHCLVEFKDVEVSDVTPISTLQLPGTVAVRKPAKRGELQLEDVPSTSVTMEHRLATKSKHDQLKAQLEARKKKKAKYNEKMKEIEVHREKDANKWKNFQHKAGKKNITGVIKKSIFATSEEAEGKVGVGTCGISGKPMTKDMPLAATKNVVVKKSSLYNPRTN</sequence>
<dbReference type="Gene3D" id="2.30.30.140">
    <property type="match status" value="1"/>
</dbReference>
<dbReference type="SMART" id="SM00333">
    <property type="entry name" value="TUDOR"/>
    <property type="match status" value="1"/>
</dbReference>
<evidence type="ECO:0000256" key="3">
    <source>
        <dbReference type="ARBA" id="ARBA00022664"/>
    </source>
</evidence>
<name>A0A1W0X4E1_HYPEX</name>
<evidence type="ECO:0000259" key="7">
    <source>
        <dbReference type="PROSITE" id="PS50304"/>
    </source>
</evidence>
<keyword evidence="9" id="KW-1185">Reference proteome</keyword>
<dbReference type="CDD" id="cd20399">
    <property type="entry name" value="Tudor_SPF30"/>
    <property type="match status" value="1"/>
</dbReference>
<keyword evidence="4" id="KW-0508">mRNA splicing</keyword>
<dbReference type="PROSITE" id="PS50304">
    <property type="entry name" value="TUDOR"/>
    <property type="match status" value="1"/>
</dbReference>
<dbReference type="InterPro" id="IPR002999">
    <property type="entry name" value="Tudor"/>
</dbReference>
<proteinExistence type="inferred from homology"/>
<evidence type="ECO:0000256" key="1">
    <source>
        <dbReference type="ARBA" id="ARBA00004408"/>
    </source>
</evidence>
<dbReference type="Pfam" id="PF06003">
    <property type="entry name" value="SMN_Tudor"/>
    <property type="match status" value="1"/>
</dbReference>
<evidence type="ECO:0000256" key="6">
    <source>
        <dbReference type="SAM" id="Coils"/>
    </source>
</evidence>
<dbReference type="GO" id="GO:0008380">
    <property type="term" value="P:RNA splicing"/>
    <property type="evidence" value="ECO:0007669"/>
    <property type="project" value="UniProtKB-KW"/>
</dbReference>
<dbReference type="GO" id="GO:0005737">
    <property type="term" value="C:cytoplasm"/>
    <property type="evidence" value="ECO:0007669"/>
    <property type="project" value="InterPro"/>
</dbReference>
<reference evidence="9" key="1">
    <citation type="submission" date="2017-01" db="EMBL/GenBank/DDBJ databases">
        <title>Comparative genomics of anhydrobiosis in the tardigrade Hypsibius dujardini.</title>
        <authorList>
            <person name="Yoshida Y."/>
            <person name="Koutsovoulos G."/>
            <person name="Laetsch D."/>
            <person name="Stevens L."/>
            <person name="Kumar S."/>
            <person name="Horikawa D."/>
            <person name="Ishino K."/>
            <person name="Komine S."/>
            <person name="Tomita M."/>
            <person name="Blaxter M."/>
            <person name="Arakawa K."/>
        </authorList>
    </citation>
    <scope>NUCLEOTIDE SEQUENCE [LARGE SCALE GENOMIC DNA]</scope>
    <source>
        <strain evidence="9">Z151</strain>
    </source>
</reference>
<dbReference type="InterPro" id="IPR010304">
    <property type="entry name" value="SMN_Tudor"/>
</dbReference>
<evidence type="ECO:0000256" key="4">
    <source>
        <dbReference type="ARBA" id="ARBA00023187"/>
    </source>
</evidence>
<dbReference type="Proteomes" id="UP000192578">
    <property type="component" value="Unassembled WGS sequence"/>
</dbReference>
<evidence type="ECO:0000256" key="5">
    <source>
        <dbReference type="ARBA" id="ARBA00023242"/>
    </source>
</evidence>
<keyword evidence="6" id="KW-0175">Coiled coil</keyword>
<accession>A0A1W0X4E1</accession>
<gene>
    <name evidence="8" type="ORF">BV898_03798</name>
</gene>
<feature type="coiled-coil region" evidence="6">
    <location>
        <begin position="162"/>
        <end position="192"/>
    </location>
</feature>
<dbReference type="EMBL" id="MTYJ01000018">
    <property type="protein sequence ID" value="OQV22298.1"/>
    <property type="molecule type" value="Genomic_DNA"/>
</dbReference>
<dbReference type="AlphaFoldDB" id="A0A1W0X4E1"/>
<feature type="domain" description="Tudor" evidence="7">
    <location>
        <begin position="74"/>
        <end position="132"/>
    </location>
</feature>
<comment type="caution">
    <text evidence="8">The sequence shown here is derived from an EMBL/GenBank/DDBJ whole genome shotgun (WGS) entry which is preliminary data.</text>
</comment>
<dbReference type="OrthoDB" id="79171at2759"/>
<dbReference type="SUPFAM" id="SSF63748">
    <property type="entry name" value="Tudor/PWWP/MBT"/>
    <property type="match status" value="1"/>
</dbReference>
<dbReference type="GO" id="GO:0015030">
    <property type="term" value="C:Cajal body"/>
    <property type="evidence" value="ECO:0007669"/>
    <property type="project" value="UniProtKB-SubCell"/>
</dbReference>
<keyword evidence="5" id="KW-0539">Nucleus</keyword>
<evidence type="ECO:0000313" key="8">
    <source>
        <dbReference type="EMBL" id="OQV22298.1"/>
    </source>
</evidence>
<comment type="similarity">
    <text evidence="2">Belongs to the SMN family.</text>
</comment>
<evidence type="ECO:0000256" key="2">
    <source>
        <dbReference type="ARBA" id="ARBA00005371"/>
    </source>
</evidence>
<dbReference type="GO" id="GO:0003723">
    <property type="term" value="F:RNA binding"/>
    <property type="evidence" value="ECO:0007669"/>
    <property type="project" value="InterPro"/>
</dbReference>
<evidence type="ECO:0000313" key="9">
    <source>
        <dbReference type="Proteomes" id="UP000192578"/>
    </source>
</evidence>
<protein>
    <submittedName>
        <fullName evidence="8">Survival of motor neuron-related-splicing factor 30</fullName>
    </submittedName>
</protein>
<keyword evidence="3" id="KW-0507">mRNA processing</keyword>
<comment type="subcellular location">
    <subcellularLocation>
        <location evidence="1">Nucleus</location>
        <location evidence="1">Cajal body</location>
    </subcellularLocation>
</comment>